<proteinExistence type="predicted"/>
<feature type="compositionally biased region" description="Polar residues" evidence="1">
    <location>
        <begin position="521"/>
        <end position="532"/>
    </location>
</feature>
<name>V4BFC5_LOTGI</name>
<evidence type="ECO:0000313" key="4">
    <source>
        <dbReference type="EMBL" id="ESP04542.1"/>
    </source>
</evidence>
<keyword evidence="2" id="KW-1133">Transmembrane helix</keyword>
<dbReference type="OrthoDB" id="5978806at2759"/>
<keyword evidence="5" id="KW-1185">Reference proteome</keyword>
<dbReference type="OMA" id="DHSMSEF"/>
<feature type="signal peptide" evidence="3">
    <location>
        <begin position="1"/>
        <end position="19"/>
    </location>
</feature>
<dbReference type="CTD" id="20241477"/>
<keyword evidence="2" id="KW-0812">Transmembrane</keyword>
<feature type="compositionally biased region" description="Low complexity" evidence="1">
    <location>
        <begin position="562"/>
        <end position="585"/>
    </location>
</feature>
<reference evidence="4 5" key="1">
    <citation type="journal article" date="2013" name="Nature">
        <title>Insights into bilaterian evolution from three spiralian genomes.</title>
        <authorList>
            <person name="Simakov O."/>
            <person name="Marletaz F."/>
            <person name="Cho S.J."/>
            <person name="Edsinger-Gonzales E."/>
            <person name="Havlak P."/>
            <person name="Hellsten U."/>
            <person name="Kuo D.H."/>
            <person name="Larsson T."/>
            <person name="Lv J."/>
            <person name="Arendt D."/>
            <person name="Savage R."/>
            <person name="Osoegawa K."/>
            <person name="de Jong P."/>
            <person name="Grimwood J."/>
            <person name="Chapman J.A."/>
            <person name="Shapiro H."/>
            <person name="Aerts A."/>
            <person name="Otillar R.P."/>
            <person name="Terry A.Y."/>
            <person name="Boore J.L."/>
            <person name="Grigoriev I.V."/>
            <person name="Lindberg D.R."/>
            <person name="Seaver E.C."/>
            <person name="Weisblat D.A."/>
            <person name="Putnam N.H."/>
            <person name="Rokhsar D.S."/>
        </authorList>
    </citation>
    <scope>NUCLEOTIDE SEQUENCE [LARGE SCALE GENOMIC DNA]</scope>
</reference>
<evidence type="ECO:0000256" key="2">
    <source>
        <dbReference type="SAM" id="Phobius"/>
    </source>
</evidence>
<evidence type="ECO:0000313" key="5">
    <source>
        <dbReference type="Proteomes" id="UP000030746"/>
    </source>
</evidence>
<gene>
    <name evidence="4" type="ORF">LOTGIDRAFT_170634</name>
</gene>
<protein>
    <recommendedName>
        <fullName evidence="6">Protein brambleberry</fullName>
    </recommendedName>
</protein>
<accession>V4BFC5</accession>
<dbReference type="KEGG" id="lgi:LOTGIDRAFT_170634"/>
<feature type="transmembrane region" description="Helical" evidence="2">
    <location>
        <begin position="409"/>
        <end position="431"/>
    </location>
</feature>
<dbReference type="PANTHER" id="PTHR33538">
    <property type="entry name" value="PROTEIN GAMETE EXPRESSED 1"/>
    <property type="match status" value="1"/>
</dbReference>
<feature type="region of interest" description="Disordered" evidence="1">
    <location>
        <begin position="560"/>
        <end position="589"/>
    </location>
</feature>
<dbReference type="GeneID" id="20241477"/>
<organism evidence="4 5">
    <name type="scientific">Lottia gigantea</name>
    <name type="common">Giant owl limpet</name>
    <dbReference type="NCBI Taxonomy" id="225164"/>
    <lineage>
        <taxon>Eukaryota</taxon>
        <taxon>Metazoa</taxon>
        <taxon>Spiralia</taxon>
        <taxon>Lophotrochozoa</taxon>
        <taxon>Mollusca</taxon>
        <taxon>Gastropoda</taxon>
        <taxon>Patellogastropoda</taxon>
        <taxon>Lottioidea</taxon>
        <taxon>Lottiidae</taxon>
        <taxon>Lottia</taxon>
    </lineage>
</organism>
<dbReference type="InterPro" id="IPR040346">
    <property type="entry name" value="GEX1/Brambleberry"/>
</dbReference>
<feature type="compositionally biased region" description="Polar residues" evidence="1">
    <location>
        <begin position="483"/>
        <end position="493"/>
    </location>
</feature>
<dbReference type="PANTHER" id="PTHR33538:SF1">
    <property type="entry name" value="PROTEIN BRAMBLEBERRY"/>
    <property type="match status" value="1"/>
</dbReference>
<feature type="transmembrane region" description="Helical" evidence="2">
    <location>
        <begin position="358"/>
        <end position="378"/>
    </location>
</feature>
<dbReference type="STRING" id="225164.V4BFC5"/>
<dbReference type="Proteomes" id="UP000030746">
    <property type="component" value="Unassembled WGS sequence"/>
</dbReference>
<keyword evidence="2" id="KW-0472">Membrane</keyword>
<dbReference type="EMBL" id="KB199699">
    <property type="protein sequence ID" value="ESP04542.1"/>
    <property type="molecule type" value="Genomic_DNA"/>
</dbReference>
<keyword evidence="3" id="KW-0732">Signal</keyword>
<evidence type="ECO:0000256" key="3">
    <source>
        <dbReference type="SAM" id="SignalP"/>
    </source>
</evidence>
<dbReference type="AlphaFoldDB" id="V4BFC5"/>
<evidence type="ECO:0000256" key="1">
    <source>
        <dbReference type="SAM" id="MobiDB-lite"/>
    </source>
</evidence>
<dbReference type="RefSeq" id="XP_009044711.1">
    <property type="nucleotide sequence ID" value="XM_009046463.1"/>
</dbReference>
<dbReference type="HOGENOM" id="CLU_027987_0_0_1"/>
<sequence>MKAFLIFCVFISSITNCHSLLEWLFGEKGESINNNDENHPYDENDVKYEVVTTDKKFQEFANTLTDVNPLDACYNIVVYNLKKKCGELTEDELGKLAVQLFNCQSEAENRPVFPCTSTMTLGECTKNMDATTWNGYQIVGNRARAMCYSAQQITFRKLTEKTVSNLAATAYNHLESMKELKKGQDQIQQLATDTVRKLFESQQDLLTTHESLKIAHQDVFTHVANNVKQLVHEKSLIAAGNKELAEMTENIREKLDKTSEFLQKQEEIQKQNHNKILDDLKEIQKKSHDALKDLSGSTKQLIYNHDEMMHQYEIMFTNLRKMNSSINSLLKTVSDMQVTLETKIGWISSLLGGADDKLYVIMSCIYHVGLFILLVILATFFQIPLLLRSILMVMIVVDGYIEINYNLTLTYTVLTAIMLFTFIAHWIITWVKWRKTGKRFIPRISYSRADNDNEPLSPSELRELSSTLGRLYHSINESLNINTTTENCNGNTRTTTPVPSPSYHHHSPSIITPSPVRLRTSPINTANTSHRNINPIPEESGYSPNISDVRRLLVNQLGDGLRSSYSRSSTPSTSRNSSRASTPTSGKRCRGITRAGSLCRLTATVDNDYCYKHR</sequence>
<evidence type="ECO:0008006" key="6">
    <source>
        <dbReference type="Google" id="ProtNLM"/>
    </source>
</evidence>
<feature type="region of interest" description="Disordered" evidence="1">
    <location>
        <begin position="483"/>
        <end position="544"/>
    </location>
</feature>
<feature type="chain" id="PRO_5004719522" description="Protein brambleberry" evidence="3">
    <location>
        <begin position="20"/>
        <end position="614"/>
    </location>
</feature>